<dbReference type="Proteomes" id="UP000693981">
    <property type="component" value="Unassembled WGS sequence"/>
</dbReference>
<organism evidence="1 2">
    <name type="scientific">Phytophthora boehmeriae</name>
    <dbReference type="NCBI Taxonomy" id="109152"/>
    <lineage>
        <taxon>Eukaryota</taxon>
        <taxon>Sar</taxon>
        <taxon>Stramenopiles</taxon>
        <taxon>Oomycota</taxon>
        <taxon>Peronosporomycetes</taxon>
        <taxon>Peronosporales</taxon>
        <taxon>Peronosporaceae</taxon>
        <taxon>Phytophthora</taxon>
    </lineage>
</organism>
<protein>
    <submittedName>
        <fullName evidence="1">Uncharacterized protein</fullName>
    </submittedName>
</protein>
<comment type="caution">
    <text evidence="1">The sequence shown here is derived from an EMBL/GenBank/DDBJ whole genome shotgun (WGS) entry which is preliminary data.</text>
</comment>
<sequence length="101" mass="11963">MSVLRNLLSEKRKLYSDARDHEREAWAAARKQMRSEAFRYNVLDEMETFQQLQAKYATFLVLHSVTETEMVRLILQTQEQAAAAEQQLHQPQYTHAKQFYA</sequence>
<dbReference type="EMBL" id="JAGDFL010000080">
    <property type="protein sequence ID" value="KAG7398460.1"/>
    <property type="molecule type" value="Genomic_DNA"/>
</dbReference>
<keyword evidence="2" id="KW-1185">Reference proteome</keyword>
<dbReference type="AlphaFoldDB" id="A0A8T1X482"/>
<accession>A0A8T1X482</accession>
<dbReference type="OrthoDB" id="76840at2759"/>
<evidence type="ECO:0000313" key="1">
    <source>
        <dbReference type="EMBL" id="KAG7398460.1"/>
    </source>
</evidence>
<gene>
    <name evidence="1" type="ORF">PHYBOEH_011081</name>
</gene>
<proteinExistence type="predicted"/>
<reference evidence="1" key="1">
    <citation type="submission" date="2021-02" db="EMBL/GenBank/DDBJ databases">
        <authorList>
            <person name="Palmer J.M."/>
        </authorList>
    </citation>
    <scope>NUCLEOTIDE SEQUENCE</scope>
    <source>
        <strain evidence="1">SCRP23</strain>
    </source>
</reference>
<evidence type="ECO:0000313" key="2">
    <source>
        <dbReference type="Proteomes" id="UP000693981"/>
    </source>
</evidence>
<name>A0A8T1X482_9STRA</name>